<gene>
    <name evidence="1" type="ORF">BOTNAR_0169g00020</name>
</gene>
<keyword evidence="2" id="KW-1185">Reference proteome</keyword>
<reference evidence="1 2" key="1">
    <citation type="submission" date="2017-12" db="EMBL/GenBank/DDBJ databases">
        <title>Comparative genomics of Botrytis spp.</title>
        <authorList>
            <person name="Valero-Jimenez C.A."/>
            <person name="Tapia P."/>
            <person name="Veloso J."/>
            <person name="Silva-Moreno E."/>
            <person name="Staats M."/>
            <person name="Valdes J.H."/>
            <person name="Van Kan J.A.L."/>
        </authorList>
    </citation>
    <scope>NUCLEOTIDE SEQUENCE [LARGE SCALE GENOMIC DNA]</scope>
    <source>
        <strain evidence="1 2">MUCL2120</strain>
    </source>
</reference>
<evidence type="ECO:0000313" key="1">
    <source>
        <dbReference type="EMBL" id="TGO59055.1"/>
    </source>
</evidence>
<accession>A0A4Z1ICM0</accession>
<evidence type="ECO:0000313" key="2">
    <source>
        <dbReference type="Proteomes" id="UP000297452"/>
    </source>
</evidence>
<dbReference type="Proteomes" id="UP000297452">
    <property type="component" value="Unassembled WGS sequence"/>
</dbReference>
<proteinExistence type="predicted"/>
<organism evidence="1 2">
    <name type="scientific">Botryotinia narcissicola</name>
    <dbReference type="NCBI Taxonomy" id="278944"/>
    <lineage>
        <taxon>Eukaryota</taxon>
        <taxon>Fungi</taxon>
        <taxon>Dikarya</taxon>
        <taxon>Ascomycota</taxon>
        <taxon>Pezizomycotina</taxon>
        <taxon>Leotiomycetes</taxon>
        <taxon>Helotiales</taxon>
        <taxon>Sclerotiniaceae</taxon>
        <taxon>Botryotinia</taxon>
    </lineage>
</organism>
<name>A0A4Z1ICM0_9HELO</name>
<sequence>MQSKNPNVHDPHHYEFLASSKKMLRESLDKYSYMLPDGIMNYSLDLSHSKRLCLAAATYIT</sequence>
<dbReference type="EMBL" id="PQXJ01000169">
    <property type="protein sequence ID" value="TGO59055.1"/>
    <property type="molecule type" value="Genomic_DNA"/>
</dbReference>
<comment type="caution">
    <text evidence="1">The sequence shown here is derived from an EMBL/GenBank/DDBJ whole genome shotgun (WGS) entry which is preliminary data.</text>
</comment>
<protein>
    <submittedName>
        <fullName evidence="1">Uncharacterized protein</fullName>
    </submittedName>
</protein>
<dbReference type="AlphaFoldDB" id="A0A4Z1ICM0"/>